<evidence type="ECO:0000313" key="8">
    <source>
        <dbReference type="EMBL" id="KAK7059985.1"/>
    </source>
</evidence>
<dbReference type="SUPFAM" id="SSF103473">
    <property type="entry name" value="MFS general substrate transporter"/>
    <property type="match status" value="1"/>
</dbReference>
<feature type="transmembrane region" description="Helical" evidence="6">
    <location>
        <begin position="219"/>
        <end position="238"/>
    </location>
</feature>
<keyword evidence="4 6" id="KW-0472">Membrane</keyword>
<evidence type="ECO:0000256" key="4">
    <source>
        <dbReference type="ARBA" id="ARBA00023136"/>
    </source>
</evidence>
<dbReference type="Gene3D" id="1.20.1720.10">
    <property type="entry name" value="Multidrug resistance protein D"/>
    <property type="match status" value="1"/>
</dbReference>
<dbReference type="Proteomes" id="UP001362999">
    <property type="component" value="Unassembled WGS sequence"/>
</dbReference>
<sequence length="550" mass="58781">MSTKPVPAVVPSEDDRPPRDMRFWLIFLSLCVCGFITALEMGVISAALPTIVDDLHGSQFMWVGSAYALGATALLPFSGGLAQLFGRRPVLLGSLALFAVGSVVCGAAKSMNTLIAGRTIQGLGGGGIISLSQIVVADLVPLRERGSFNGLITLAYSVGCGISPIVGGSLAATGQWRWIFYLNVPICGLAAVLVVAFLRLRTPPGTLREKLQRIDYIGNILVVGATTSTVLALTWGGIQFSWGSANILVPLIVGLCGLAVFLIYEARFAAHPMVPFDVMSTRTGLSGYAQTFFTSMILITIIYYLQVYFQACYNVSPTAAGVDGLGVAFITAPVGLFAGIVIQKTHSYRVPLWIGWIWIVVGIALLGTLDADTGRGKAIGYSIIAAIGMGTLILGSYFPVLAPVSVTKNAHALAFFVFLRNFSLVWGVTVGGTVLQNQLHKRLPAEFAAQFPGGVEIAYAAIPLIRTLEEPLKTQVRNAFADSLKIVWWVTTGIAGLGLLCSLGMKHYPLHTSVDRDWGLDEADNSRMIELESNRPGKRESHEASGEEEL</sequence>
<feature type="transmembrane region" description="Helical" evidence="6">
    <location>
        <begin position="325"/>
        <end position="343"/>
    </location>
</feature>
<dbReference type="GO" id="GO:0005886">
    <property type="term" value="C:plasma membrane"/>
    <property type="evidence" value="ECO:0007669"/>
    <property type="project" value="TreeGrafter"/>
</dbReference>
<dbReference type="Pfam" id="PF07690">
    <property type="entry name" value="MFS_1"/>
    <property type="match status" value="1"/>
</dbReference>
<evidence type="ECO:0000256" key="2">
    <source>
        <dbReference type="ARBA" id="ARBA00022692"/>
    </source>
</evidence>
<protein>
    <submittedName>
        <fullName evidence="8">Iron permease</fullName>
    </submittedName>
</protein>
<feature type="domain" description="Major facilitator superfamily (MFS) profile" evidence="7">
    <location>
        <begin position="26"/>
        <end position="478"/>
    </location>
</feature>
<feature type="transmembrane region" description="Helical" evidence="6">
    <location>
        <begin position="412"/>
        <end position="435"/>
    </location>
</feature>
<feature type="region of interest" description="Disordered" evidence="5">
    <location>
        <begin position="529"/>
        <end position="550"/>
    </location>
</feature>
<feature type="transmembrane region" description="Helical" evidence="6">
    <location>
        <begin position="178"/>
        <end position="198"/>
    </location>
</feature>
<organism evidence="8 9">
    <name type="scientific">Favolaschia claudopus</name>
    <dbReference type="NCBI Taxonomy" id="2862362"/>
    <lineage>
        <taxon>Eukaryota</taxon>
        <taxon>Fungi</taxon>
        <taxon>Dikarya</taxon>
        <taxon>Basidiomycota</taxon>
        <taxon>Agaricomycotina</taxon>
        <taxon>Agaricomycetes</taxon>
        <taxon>Agaricomycetidae</taxon>
        <taxon>Agaricales</taxon>
        <taxon>Marasmiineae</taxon>
        <taxon>Mycenaceae</taxon>
        <taxon>Favolaschia</taxon>
    </lineage>
</organism>
<feature type="transmembrane region" description="Helical" evidence="6">
    <location>
        <begin position="350"/>
        <end position="367"/>
    </location>
</feature>
<dbReference type="PANTHER" id="PTHR23501:SF102">
    <property type="entry name" value="DRUG TRANSPORTER, PUTATIVE (AFU_ORTHOLOGUE AFUA_3G08530)-RELATED"/>
    <property type="match status" value="1"/>
</dbReference>
<feature type="transmembrane region" description="Helical" evidence="6">
    <location>
        <begin position="90"/>
        <end position="111"/>
    </location>
</feature>
<comment type="subcellular location">
    <subcellularLocation>
        <location evidence="1">Membrane</location>
        <topology evidence="1">Multi-pass membrane protein</topology>
    </subcellularLocation>
</comment>
<feature type="transmembrane region" description="Helical" evidence="6">
    <location>
        <begin position="23"/>
        <end position="48"/>
    </location>
</feature>
<dbReference type="PANTHER" id="PTHR23501">
    <property type="entry name" value="MAJOR FACILITATOR SUPERFAMILY"/>
    <property type="match status" value="1"/>
</dbReference>
<dbReference type="EMBL" id="JAWWNJ010000003">
    <property type="protein sequence ID" value="KAK7059985.1"/>
    <property type="molecule type" value="Genomic_DNA"/>
</dbReference>
<feature type="transmembrane region" description="Helical" evidence="6">
    <location>
        <begin position="285"/>
        <end position="305"/>
    </location>
</feature>
<gene>
    <name evidence="8" type="ORF">R3P38DRAFT_2495950</name>
</gene>
<dbReference type="InterPro" id="IPR011701">
    <property type="entry name" value="MFS"/>
</dbReference>
<evidence type="ECO:0000256" key="5">
    <source>
        <dbReference type="SAM" id="MobiDB-lite"/>
    </source>
</evidence>
<dbReference type="GO" id="GO:0022857">
    <property type="term" value="F:transmembrane transporter activity"/>
    <property type="evidence" value="ECO:0007669"/>
    <property type="project" value="InterPro"/>
</dbReference>
<feature type="transmembrane region" description="Helical" evidence="6">
    <location>
        <begin position="486"/>
        <end position="505"/>
    </location>
</feature>
<dbReference type="PRINTS" id="PR01036">
    <property type="entry name" value="TCRTETB"/>
</dbReference>
<feature type="transmembrane region" description="Helical" evidence="6">
    <location>
        <begin position="379"/>
        <end position="400"/>
    </location>
</feature>
<feature type="transmembrane region" description="Helical" evidence="6">
    <location>
        <begin position="123"/>
        <end position="142"/>
    </location>
</feature>
<dbReference type="PROSITE" id="PS50850">
    <property type="entry name" value="MFS"/>
    <property type="match status" value="1"/>
</dbReference>
<evidence type="ECO:0000259" key="7">
    <source>
        <dbReference type="PROSITE" id="PS50850"/>
    </source>
</evidence>
<reference evidence="8 9" key="1">
    <citation type="journal article" date="2024" name="J Genomics">
        <title>Draft genome sequencing and assembly of Favolaschia claudopus CIRM-BRFM 2984 isolated from oak limbs.</title>
        <authorList>
            <person name="Navarro D."/>
            <person name="Drula E."/>
            <person name="Chaduli D."/>
            <person name="Cazenave R."/>
            <person name="Ahrendt S."/>
            <person name="Wang J."/>
            <person name="Lipzen A."/>
            <person name="Daum C."/>
            <person name="Barry K."/>
            <person name="Grigoriev I.V."/>
            <person name="Favel A."/>
            <person name="Rosso M.N."/>
            <person name="Martin F."/>
        </authorList>
    </citation>
    <scope>NUCLEOTIDE SEQUENCE [LARGE SCALE GENOMIC DNA]</scope>
    <source>
        <strain evidence="8 9">CIRM-BRFM 2984</strain>
    </source>
</reference>
<dbReference type="AlphaFoldDB" id="A0AAW0E7W9"/>
<comment type="caution">
    <text evidence="8">The sequence shown here is derived from an EMBL/GenBank/DDBJ whole genome shotgun (WGS) entry which is preliminary data.</text>
</comment>
<name>A0AAW0E7W9_9AGAR</name>
<accession>A0AAW0E7W9</accession>
<feature type="transmembrane region" description="Helical" evidence="6">
    <location>
        <begin position="60"/>
        <end position="78"/>
    </location>
</feature>
<feature type="transmembrane region" description="Helical" evidence="6">
    <location>
        <begin position="154"/>
        <end position="172"/>
    </location>
</feature>
<proteinExistence type="predicted"/>
<evidence type="ECO:0000256" key="6">
    <source>
        <dbReference type="SAM" id="Phobius"/>
    </source>
</evidence>
<keyword evidence="3 6" id="KW-1133">Transmembrane helix</keyword>
<dbReference type="InterPro" id="IPR020846">
    <property type="entry name" value="MFS_dom"/>
</dbReference>
<evidence type="ECO:0000256" key="1">
    <source>
        <dbReference type="ARBA" id="ARBA00004141"/>
    </source>
</evidence>
<feature type="transmembrane region" description="Helical" evidence="6">
    <location>
        <begin position="244"/>
        <end position="264"/>
    </location>
</feature>
<keyword evidence="9" id="KW-1185">Reference proteome</keyword>
<keyword evidence="2 6" id="KW-0812">Transmembrane</keyword>
<evidence type="ECO:0000313" key="9">
    <source>
        <dbReference type="Proteomes" id="UP001362999"/>
    </source>
</evidence>
<dbReference type="InterPro" id="IPR036259">
    <property type="entry name" value="MFS_trans_sf"/>
</dbReference>
<evidence type="ECO:0000256" key="3">
    <source>
        <dbReference type="ARBA" id="ARBA00022989"/>
    </source>
</evidence>